<evidence type="ECO:0000256" key="2">
    <source>
        <dbReference type="ARBA" id="ARBA00022692"/>
    </source>
</evidence>
<feature type="transmembrane region" description="Helical" evidence="7">
    <location>
        <begin position="115"/>
        <end position="132"/>
    </location>
</feature>
<evidence type="ECO:0000256" key="6">
    <source>
        <dbReference type="ARBA" id="ARBA00023136"/>
    </source>
</evidence>
<dbReference type="GO" id="GO:0019706">
    <property type="term" value="F:protein-cysteine S-palmitoyltransferase activity"/>
    <property type="evidence" value="ECO:0007669"/>
    <property type="project" value="UniProtKB-EC"/>
</dbReference>
<dbReference type="PROSITE" id="PS50216">
    <property type="entry name" value="DHHC"/>
    <property type="match status" value="1"/>
</dbReference>
<evidence type="ECO:0000313" key="10">
    <source>
        <dbReference type="EMBL" id="JAA86997.1"/>
    </source>
</evidence>
<dbReference type="EMBL" id="GAIX01005563">
    <property type="protein sequence ID" value="JAA86997.1"/>
    <property type="molecule type" value="Transcribed_RNA"/>
</dbReference>
<evidence type="ECO:0000259" key="9">
    <source>
        <dbReference type="Pfam" id="PF01529"/>
    </source>
</evidence>
<dbReference type="Pfam" id="PF00023">
    <property type="entry name" value="Ank"/>
    <property type="match status" value="1"/>
</dbReference>
<accession>S4PX68</accession>
<keyword evidence="6 7" id="KW-0472">Membrane</keyword>
<dbReference type="EC" id="2.3.1.225" evidence="7"/>
<dbReference type="InterPro" id="IPR036770">
    <property type="entry name" value="Ankyrin_rpt-contain_sf"/>
</dbReference>
<comment type="similarity">
    <text evidence="7">Belongs to the DHHC palmitoyltransferase family.</text>
</comment>
<keyword evidence="4 7" id="KW-1133">Transmembrane helix</keyword>
<feature type="transmembrane region" description="Helical" evidence="7">
    <location>
        <begin position="297"/>
        <end position="315"/>
    </location>
</feature>
<dbReference type="InterPro" id="IPR001594">
    <property type="entry name" value="Palmitoyltrfase_DHHC"/>
</dbReference>
<dbReference type="Gene3D" id="1.25.40.20">
    <property type="entry name" value="Ankyrin repeat-containing domain"/>
    <property type="match status" value="1"/>
</dbReference>
<feature type="signal peptide" evidence="8">
    <location>
        <begin position="1"/>
        <end position="32"/>
    </location>
</feature>
<dbReference type="Pfam" id="PF01529">
    <property type="entry name" value="DHHC"/>
    <property type="match status" value="1"/>
</dbReference>
<comment type="domain">
    <text evidence="7">The DHHC domain is required for palmitoyltransferase activity.</text>
</comment>
<feature type="chain" id="PRO_5004532117" description="Palmitoyltransferase" evidence="8">
    <location>
        <begin position="33"/>
        <end position="426"/>
    </location>
</feature>
<dbReference type="PANTHER" id="PTHR24161">
    <property type="entry name" value="ANK_REP_REGION DOMAIN-CONTAINING PROTEIN-RELATED"/>
    <property type="match status" value="1"/>
</dbReference>
<name>S4PX68_9NEOP</name>
<dbReference type="PANTHER" id="PTHR24161:SF85">
    <property type="entry name" value="PALMITOYLTRANSFERASE HIP14"/>
    <property type="match status" value="1"/>
</dbReference>
<organism evidence="10">
    <name type="scientific">Pararge aegeria</name>
    <name type="common">speckled wood butterfly</name>
    <dbReference type="NCBI Taxonomy" id="116150"/>
    <lineage>
        <taxon>Eukaryota</taxon>
        <taxon>Metazoa</taxon>
        <taxon>Ecdysozoa</taxon>
        <taxon>Arthropoda</taxon>
        <taxon>Hexapoda</taxon>
        <taxon>Insecta</taxon>
        <taxon>Pterygota</taxon>
        <taxon>Neoptera</taxon>
        <taxon>Endopterygota</taxon>
        <taxon>Lepidoptera</taxon>
        <taxon>Glossata</taxon>
        <taxon>Ditrysia</taxon>
        <taxon>Papilionoidea</taxon>
        <taxon>Nymphalidae</taxon>
        <taxon>Satyrinae</taxon>
        <taxon>Satyrini</taxon>
        <taxon>Parargina</taxon>
        <taxon>Pararge</taxon>
    </lineage>
</organism>
<evidence type="ECO:0000256" key="3">
    <source>
        <dbReference type="ARBA" id="ARBA00022737"/>
    </source>
</evidence>
<feature type="transmembrane region" description="Helical" evidence="7">
    <location>
        <begin position="170"/>
        <end position="192"/>
    </location>
</feature>
<keyword evidence="8" id="KW-0732">Signal</keyword>
<feature type="transmembrane region" description="Helical" evidence="7">
    <location>
        <begin position="138"/>
        <end position="158"/>
    </location>
</feature>
<sequence>MTALMWACWKVAAVDPARLLLTLGASPQPADAAHGNTALHWAVLARNGTAVSTLVLYGNASLDVPNLRGVTPLAMLQAHADAPWLGARVAERVRERAALAEQSGWLRRLAYDRKFRWCCVAGAPFVAFYLAGQVLQAAAAYALKAALLGALLALLRALAGALPDDELRALLPLSVYLATKAWFYISWAAFVAPAVPRAATAGFALSSLLLWYAFVRSWRADPGVLRADRAEQLRTIVALAERGGAGGFAPARFCSACLLRRPLRSKHCSVCNRCVAKFDHHCPWVNNCIGAGNHRPFVGFLCCLLLMCGWVLWGGARALRLRCGPAPSWPACCPWLVWVLLHAAFHLLWVGVLAGCQLYLLVCLGMTTNEQLNRGRYRHFPAGGRSPFSRGPLRNLVDFLGCGCGLLAPRARDWAAAGLDDDAHSV</sequence>
<evidence type="ECO:0000256" key="8">
    <source>
        <dbReference type="SAM" id="SignalP"/>
    </source>
</evidence>
<evidence type="ECO:0000256" key="7">
    <source>
        <dbReference type="RuleBase" id="RU079119"/>
    </source>
</evidence>
<keyword evidence="2 7" id="KW-0812">Transmembrane</keyword>
<evidence type="ECO:0000256" key="1">
    <source>
        <dbReference type="ARBA" id="ARBA00004141"/>
    </source>
</evidence>
<proteinExistence type="inferred from homology"/>
<feature type="transmembrane region" description="Helical" evidence="7">
    <location>
        <begin position="335"/>
        <end position="364"/>
    </location>
</feature>
<evidence type="ECO:0000256" key="5">
    <source>
        <dbReference type="ARBA" id="ARBA00023043"/>
    </source>
</evidence>
<reference evidence="10" key="2">
    <citation type="submission" date="2013-05" db="EMBL/GenBank/DDBJ databases">
        <authorList>
            <person name="Carter J.-M."/>
            <person name="Baker S.C."/>
            <person name="Pink R."/>
            <person name="Carter D.R.F."/>
            <person name="Collins A."/>
            <person name="Tomlin J."/>
            <person name="Gibbs M."/>
            <person name="Breuker C.J."/>
        </authorList>
    </citation>
    <scope>NUCLEOTIDE SEQUENCE</scope>
    <source>
        <tissue evidence="10">Ovary</tissue>
    </source>
</reference>
<keyword evidence="5" id="KW-0040">ANK repeat</keyword>
<feature type="transmembrane region" description="Helical" evidence="7">
    <location>
        <begin position="198"/>
        <end position="215"/>
    </location>
</feature>
<dbReference type="AlphaFoldDB" id="S4PX68"/>
<feature type="domain" description="Palmitoyltransferase DHHC" evidence="9">
    <location>
        <begin position="250"/>
        <end position="373"/>
    </location>
</feature>
<reference evidence="10" key="1">
    <citation type="journal article" date="2013" name="BMC Genomics">
        <title>Unscrambling butterfly oogenesis.</title>
        <authorList>
            <person name="Carter J.M."/>
            <person name="Baker S.C."/>
            <person name="Pink R."/>
            <person name="Carter D.R."/>
            <person name="Collins A."/>
            <person name="Tomlin J."/>
            <person name="Gibbs M."/>
            <person name="Breuker C.J."/>
        </authorList>
    </citation>
    <scope>NUCLEOTIDE SEQUENCE</scope>
    <source>
        <tissue evidence="10">Ovary</tissue>
    </source>
</reference>
<comment type="catalytic activity">
    <reaction evidence="7">
        <text>L-cysteinyl-[protein] + hexadecanoyl-CoA = S-hexadecanoyl-L-cysteinyl-[protein] + CoA</text>
        <dbReference type="Rhea" id="RHEA:36683"/>
        <dbReference type="Rhea" id="RHEA-COMP:10131"/>
        <dbReference type="Rhea" id="RHEA-COMP:11032"/>
        <dbReference type="ChEBI" id="CHEBI:29950"/>
        <dbReference type="ChEBI" id="CHEBI:57287"/>
        <dbReference type="ChEBI" id="CHEBI:57379"/>
        <dbReference type="ChEBI" id="CHEBI:74151"/>
        <dbReference type="EC" id="2.3.1.225"/>
    </reaction>
</comment>
<dbReference type="SUPFAM" id="SSF48403">
    <property type="entry name" value="Ankyrin repeat"/>
    <property type="match status" value="1"/>
</dbReference>
<protein>
    <recommendedName>
        <fullName evidence="7">Palmitoyltransferase</fullName>
        <ecNumber evidence="7">2.3.1.225</ecNumber>
    </recommendedName>
</protein>
<keyword evidence="7" id="KW-0012">Acyltransferase</keyword>
<evidence type="ECO:0000256" key="4">
    <source>
        <dbReference type="ARBA" id="ARBA00022989"/>
    </source>
</evidence>
<keyword evidence="7" id="KW-0808">Transferase</keyword>
<comment type="subcellular location">
    <subcellularLocation>
        <location evidence="1">Membrane</location>
        <topology evidence="1">Multi-pass membrane protein</topology>
    </subcellularLocation>
</comment>
<dbReference type="InterPro" id="IPR002110">
    <property type="entry name" value="Ankyrin_rpt"/>
</dbReference>
<dbReference type="GO" id="GO:0016020">
    <property type="term" value="C:membrane"/>
    <property type="evidence" value="ECO:0007669"/>
    <property type="project" value="UniProtKB-SubCell"/>
</dbReference>
<keyword evidence="3" id="KW-0677">Repeat</keyword>